<evidence type="ECO:0000313" key="3">
    <source>
        <dbReference type="Proteomes" id="UP000775213"/>
    </source>
</evidence>
<feature type="region of interest" description="Disordered" evidence="1">
    <location>
        <begin position="97"/>
        <end position="130"/>
    </location>
</feature>
<proteinExistence type="predicted"/>
<evidence type="ECO:0000256" key="1">
    <source>
        <dbReference type="SAM" id="MobiDB-lite"/>
    </source>
</evidence>
<dbReference type="AlphaFoldDB" id="A0AAV7GDW5"/>
<dbReference type="Proteomes" id="UP000775213">
    <property type="component" value="Unassembled WGS sequence"/>
</dbReference>
<organism evidence="2 3">
    <name type="scientific">Dendrobium chrysotoxum</name>
    <name type="common">Orchid</name>
    <dbReference type="NCBI Taxonomy" id="161865"/>
    <lineage>
        <taxon>Eukaryota</taxon>
        <taxon>Viridiplantae</taxon>
        <taxon>Streptophyta</taxon>
        <taxon>Embryophyta</taxon>
        <taxon>Tracheophyta</taxon>
        <taxon>Spermatophyta</taxon>
        <taxon>Magnoliopsida</taxon>
        <taxon>Liliopsida</taxon>
        <taxon>Asparagales</taxon>
        <taxon>Orchidaceae</taxon>
        <taxon>Epidendroideae</taxon>
        <taxon>Malaxideae</taxon>
        <taxon>Dendrobiinae</taxon>
        <taxon>Dendrobium</taxon>
    </lineage>
</organism>
<comment type="caution">
    <text evidence="2">The sequence shown here is derived from an EMBL/GenBank/DDBJ whole genome shotgun (WGS) entry which is preliminary data.</text>
</comment>
<evidence type="ECO:0000313" key="2">
    <source>
        <dbReference type="EMBL" id="KAH0459974.1"/>
    </source>
</evidence>
<protein>
    <submittedName>
        <fullName evidence="2">Uncharacterized protein</fullName>
    </submittedName>
</protein>
<gene>
    <name evidence="2" type="ORF">IEQ34_010637</name>
</gene>
<accession>A0AAV7GDW5</accession>
<feature type="compositionally biased region" description="Pro residues" evidence="1">
    <location>
        <begin position="120"/>
        <end position="130"/>
    </location>
</feature>
<keyword evidence="3" id="KW-1185">Reference proteome</keyword>
<sequence>MKSFKMSIIPQSTDIYLSSGRPRRVRLTPRSPLFLPLEPSAPLRFPWPASCSSPIPWITVLMCPRITGCRCRRSGIGRSCKVCLIIPWISLRLERVASRASPTTPESPRATKPTYFLKASPPPPPPPLPPLLQLFPKNRLGWGGRRL</sequence>
<name>A0AAV7GDW5_DENCH</name>
<dbReference type="EMBL" id="JAGFBR010000010">
    <property type="protein sequence ID" value="KAH0459974.1"/>
    <property type="molecule type" value="Genomic_DNA"/>
</dbReference>
<reference evidence="2 3" key="1">
    <citation type="journal article" date="2021" name="Hortic Res">
        <title>Chromosome-scale assembly of the Dendrobium chrysotoxum genome enhances the understanding of orchid evolution.</title>
        <authorList>
            <person name="Zhang Y."/>
            <person name="Zhang G.Q."/>
            <person name="Zhang D."/>
            <person name="Liu X.D."/>
            <person name="Xu X.Y."/>
            <person name="Sun W.H."/>
            <person name="Yu X."/>
            <person name="Zhu X."/>
            <person name="Wang Z.W."/>
            <person name="Zhao X."/>
            <person name="Zhong W.Y."/>
            <person name="Chen H."/>
            <person name="Yin W.L."/>
            <person name="Huang T."/>
            <person name="Niu S.C."/>
            <person name="Liu Z.J."/>
        </authorList>
    </citation>
    <scope>NUCLEOTIDE SEQUENCE [LARGE SCALE GENOMIC DNA]</scope>
    <source>
        <strain evidence="2">Lindl</strain>
    </source>
</reference>